<accession>A0A1F5YHH4</accession>
<reference evidence="1 2" key="1">
    <citation type="journal article" date="2016" name="Nat. Commun.">
        <title>Thousands of microbial genomes shed light on interconnected biogeochemical processes in an aquifer system.</title>
        <authorList>
            <person name="Anantharaman K."/>
            <person name="Brown C.T."/>
            <person name="Hug L.A."/>
            <person name="Sharon I."/>
            <person name="Castelle C.J."/>
            <person name="Probst A.J."/>
            <person name="Thomas B.C."/>
            <person name="Singh A."/>
            <person name="Wilkins M.J."/>
            <person name="Karaoz U."/>
            <person name="Brodie E.L."/>
            <person name="Williams K.H."/>
            <person name="Hubbard S.S."/>
            <person name="Banfield J.F."/>
        </authorList>
    </citation>
    <scope>NUCLEOTIDE SEQUENCE [LARGE SCALE GENOMIC DNA]</scope>
</reference>
<gene>
    <name evidence="1" type="ORF">A2153_03770</name>
</gene>
<comment type="caution">
    <text evidence="1">The sequence shown here is derived from an EMBL/GenBank/DDBJ whole genome shotgun (WGS) entry which is preliminary data.</text>
</comment>
<organism evidence="1 2">
    <name type="scientific">Candidatus Gottesmanbacteria bacterium RBG_16_38_7b</name>
    <dbReference type="NCBI Taxonomy" id="1798372"/>
    <lineage>
        <taxon>Bacteria</taxon>
        <taxon>Candidatus Gottesmaniibacteriota</taxon>
    </lineage>
</organism>
<evidence type="ECO:0000313" key="2">
    <source>
        <dbReference type="Proteomes" id="UP000177396"/>
    </source>
</evidence>
<dbReference type="Proteomes" id="UP000177396">
    <property type="component" value="Unassembled WGS sequence"/>
</dbReference>
<dbReference type="AlphaFoldDB" id="A0A1F5YHH4"/>
<protein>
    <recommendedName>
        <fullName evidence="3">Antitoxin</fullName>
    </recommendedName>
</protein>
<dbReference type="EMBL" id="MFJB01000055">
    <property type="protein sequence ID" value="OGF99648.1"/>
    <property type="molecule type" value="Genomic_DNA"/>
</dbReference>
<evidence type="ECO:0008006" key="3">
    <source>
        <dbReference type="Google" id="ProtNLM"/>
    </source>
</evidence>
<name>A0A1F5YHH4_9BACT</name>
<evidence type="ECO:0000313" key="1">
    <source>
        <dbReference type="EMBL" id="OGF99648.1"/>
    </source>
</evidence>
<proteinExistence type="predicted"/>
<sequence length="83" mass="9787">MITPTISTKELRENFLQVKATLERGQSMVLLYRSKPLAELKPISLPKWKRRIFSRKQLESFISDDQLSEKEQKQIDETIKNLP</sequence>